<dbReference type="HOGENOM" id="CLU_2690320_0_0_1"/>
<dbReference type="EMBL" id="GL732754">
    <property type="protein sequence ID" value="EFX65250.1"/>
    <property type="molecule type" value="Genomic_DNA"/>
</dbReference>
<organism evidence="2 3">
    <name type="scientific">Daphnia pulex</name>
    <name type="common">Water flea</name>
    <dbReference type="NCBI Taxonomy" id="6669"/>
    <lineage>
        <taxon>Eukaryota</taxon>
        <taxon>Metazoa</taxon>
        <taxon>Ecdysozoa</taxon>
        <taxon>Arthropoda</taxon>
        <taxon>Crustacea</taxon>
        <taxon>Branchiopoda</taxon>
        <taxon>Diplostraca</taxon>
        <taxon>Cladocera</taxon>
        <taxon>Anomopoda</taxon>
        <taxon>Daphniidae</taxon>
        <taxon>Daphnia</taxon>
    </lineage>
</organism>
<evidence type="ECO:0000313" key="3">
    <source>
        <dbReference type="Proteomes" id="UP000000305"/>
    </source>
</evidence>
<feature type="compositionally biased region" description="Low complexity" evidence="1">
    <location>
        <begin position="35"/>
        <end position="55"/>
    </location>
</feature>
<dbReference type="Proteomes" id="UP000000305">
    <property type="component" value="Unassembled WGS sequence"/>
</dbReference>
<feature type="region of interest" description="Disordered" evidence="1">
    <location>
        <begin position="1"/>
        <end position="21"/>
    </location>
</feature>
<evidence type="ECO:0000313" key="2">
    <source>
        <dbReference type="EMBL" id="EFX65250.1"/>
    </source>
</evidence>
<keyword evidence="3" id="KW-1185">Reference proteome</keyword>
<name>E9HSL5_DAPPU</name>
<accession>E9HSL5</accession>
<dbReference type="AlphaFoldDB" id="E9HSL5"/>
<protein>
    <submittedName>
        <fullName evidence="2">Uncharacterized protein</fullName>
    </submittedName>
</protein>
<reference evidence="2 3" key="1">
    <citation type="journal article" date="2011" name="Science">
        <title>The ecoresponsive genome of Daphnia pulex.</title>
        <authorList>
            <person name="Colbourne J.K."/>
            <person name="Pfrender M.E."/>
            <person name="Gilbert D."/>
            <person name="Thomas W.K."/>
            <person name="Tucker A."/>
            <person name="Oakley T.H."/>
            <person name="Tokishita S."/>
            <person name="Aerts A."/>
            <person name="Arnold G.J."/>
            <person name="Basu M.K."/>
            <person name="Bauer D.J."/>
            <person name="Caceres C.E."/>
            <person name="Carmel L."/>
            <person name="Casola C."/>
            <person name="Choi J.H."/>
            <person name="Detter J.C."/>
            <person name="Dong Q."/>
            <person name="Dusheyko S."/>
            <person name="Eads B.D."/>
            <person name="Frohlich T."/>
            <person name="Geiler-Samerotte K.A."/>
            <person name="Gerlach D."/>
            <person name="Hatcher P."/>
            <person name="Jogdeo S."/>
            <person name="Krijgsveld J."/>
            <person name="Kriventseva E.V."/>
            <person name="Kultz D."/>
            <person name="Laforsch C."/>
            <person name="Lindquist E."/>
            <person name="Lopez J."/>
            <person name="Manak J.R."/>
            <person name="Muller J."/>
            <person name="Pangilinan J."/>
            <person name="Patwardhan R.P."/>
            <person name="Pitluck S."/>
            <person name="Pritham E.J."/>
            <person name="Rechtsteiner A."/>
            <person name="Rho M."/>
            <person name="Rogozin I.B."/>
            <person name="Sakarya O."/>
            <person name="Salamov A."/>
            <person name="Schaack S."/>
            <person name="Shapiro H."/>
            <person name="Shiga Y."/>
            <person name="Skalitzky C."/>
            <person name="Smith Z."/>
            <person name="Souvorov A."/>
            <person name="Sung W."/>
            <person name="Tang Z."/>
            <person name="Tsuchiya D."/>
            <person name="Tu H."/>
            <person name="Vos H."/>
            <person name="Wang M."/>
            <person name="Wolf Y.I."/>
            <person name="Yamagata H."/>
            <person name="Yamada T."/>
            <person name="Ye Y."/>
            <person name="Shaw J.R."/>
            <person name="Andrews J."/>
            <person name="Crease T.J."/>
            <person name="Tang H."/>
            <person name="Lucas S.M."/>
            <person name="Robertson H.M."/>
            <person name="Bork P."/>
            <person name="Koonin E.V."/>
            <person name="Zdobnov E.M."/>
            <person name="Grigoriev I.V."/>
            <person name="Lynch M."/>
            <person name="Boore J.L."/>
        </authorList>
    </citation>
    <scope>NUCLEOTIDE SEQUENCE [LARGE SCALE GENOMIC DNA]</scope>
</reference>
<dbReference type="KEGG" id="dpx:DAPPUDRAFT_264952"/>
<dbReference type="InParanoid" id="E9HSL5"/>
<evidence type="ECO:0000256" key="1">
    <source>
        <dbReference type="SAM" id="MobiDB-lite"/>
    </source>
</evidence>
<gene>
    <name evidence="2" type="ORF">DAPPUDRAFT_264952</name>
</gene>
<proteinExistence type="predicted"/>
<sequence>MTEAGKISDSDLAEGFSEDDELDKTLSQIDFSVLTASPSTPSASTSLPSTSTASPRPILQASPCEGYLIPLFNG</sequence>
<feature type="region of interest" description="Disordered" evidence="1">
    <location>
        <begin position="35"/>
        <end position="60"/>
    </location>
</feature>